<proteinExistence type="predicted"/>
<dbReference type="Pfam" id="PF01839">
    <property type="entry name" value="FG-GAP"/>
    <property type="match status" value="1"/>
</dbReference>
<dbReference type="Gene3D" id="2.80.10.50">
    <property type="match status" value="4"/>
</dbReference>
<comment type="caution">
    <text evidence="2">The sequence shown here is derived from an EMBL/GenBank/DDBJ whole genome shotgun (WGS) entry which is preliminary data.</text>
</comment>
<dbReference type="Pfam" id="PF17164">
    <property type="entry name" value="DUF5122"/>
    <property type="match status" value="6"/>
</dbReference>
<dbReference type="Gene3D" id="2.130.10.130">
    <property type="entry name" value="Integrin alpha, N-terminal"/>
    <property type="match status" value="1"/>
</dbReference>
<evidence type="ECO:0000256" key="1">
    <source>
        <dbReference type="ARBA" id="ARBA00022729"/>
    </source>
</evidence>
<accession>A0A225DMH8</accession>
<name>A0A225DMH8_9BACT</name>
<dbReference type="InterPro" id="IPR028994">
    <property type="entry name" value="Integrin_alpha_N"/>
</dbReference>
<keyword evidence="2" id="KW-0966">Cell projection</keyword>
<keyword evidence="1" id="KW-0732">Signal</keyword>
<sequence>MPAAGGALDPSFGTGGTFASSYLDSAEVAVQPDGKIVIAGTIATGATAGDVGLVRLNTDGSLDQSFGSGGYAVSTARSNVTVRAVAIEPDGQILVGTQDQQAVVTSNPQQNDGTYPNGLIRFNANGTADTAFGFLPLPQSVDAISINGTGQVLVSGKSTPGYSQVVEADVVSFDNANNLPTTHDTGDTGTYVTRLTSSGAIDTSFGTNGTFSNPNQTTLFTTGNGTSIINSDGELYEIITPTGSTTPSQLVRVNTDLTPDATFGANGTVSLTGVNAELVTVLPSGKIDVAGQPGVTEQLLANGTPDTSYGTNGIAQSVDPATLSLLNNTGSVETPGGNVVAPSVVSGTPASIKVSQYLTASASIPSPDASGLDPWFGTNGTAVLPSLTAPVSAVQSDGKTVVAGVDNGVLTLYRLNTDGTLDTTFGTGGTVVGTGVYQQSVGAITIEQNGQILIGVNVDTTNTGSHLTSTYTYTTSNSGLLRFNSDGSIDTTFGTTGGAFSVPVDHYIQNILEQPNGDVLVGGGPDLDDGPYRVMALGCTVTRFTPAGVVDTTFGTNGEISAPGPYSSLSGSIATGNGTTLTDSDGNFYEVLLGTQPGTDGLLGSYFLTLQRFNSDGSPDTTFSSFNTTFSAINLPPIVSTDTIPAQTNAAVQELPDGNMLVAGTTGVNSDTILVEQITPNGALDPSFGTGGKVSDSVPAALAQNSSDVVLQLQPLIAADGSVIAVANYGVQTSPQPPSNAAPEVLVQRFTPTGQLDTTFGANGTATLAYSQAADSSASLTTNAVLTSSDDVFVTTSINGGTPATILTHLLGTPITLPAPGNPLLVGDSQIVVGADAGGGPVVQSFNVDRSQPLGPTFAASAAFTGGVRVASADFNHDGVADIVTGTGPGTSAVVQLLDGQTGGVLATIDPFESTFTGGVFVAAGDLNGDGIPDVVVTPDQGGGPVVAVYDGAALAQGNVVQIARFFGIQDPNFRGGDRAAVGDLDGTAGGGDLIVAAGFGGGPRVAGYVGSSLASGTPVKLFADFFAFEPSVQNGAYVAVGDVNGDGKADLIAGAGPGGGPRVTVFDGANLLDNQQTTVADFFAGDPSNRGGVRVAAKDLDGSDQAGVVVGSGTGAGATVTAYTGAALTADPGSPASLFDFDAIPGFTGGVFVG</sequence>
<evidence type="ECO:0000313" key="2">
    <source>
        <dbReference type="EMBL" id="OWK37625.1"/>
    </source>
</evidence>
<organism evidence="2 3">
    <name type="scientific">Fimbriiglobus ruber</name>
    <dbReference type="NCBI Taxonomy" id="1908690"/>
    <lineage>
        <taxon>Bacteria</taxon>
        <taxon>Pseudomonadati</taxon>
        <taxon>Planctomycetota</taxon>
        <taxon>Planctomycetia</taxon>
        <taxon>Gemmatales</taxon>
        <taxon>Gemmataceae</taxon>
        <taxon>Fimbriiglobus</taxon>
    </lineage>
</organism>
<dbReference type="Pfam" id="PF13517">
    <property type="entry name" value="FG-GAP_3"/>
    <property type="match status" value="1"/>
</dbReference>
<dbReference type="SUPFAM" id="SSF63829">
    <property type="entry name" value="Calcium-dependent phosphotriesterase"/>
    <property type="match status" value="1"/>
</dbReference>
<keyword evidence="2" id="KW-0969">Cilium</keyword>
<dbReference type="AlphaFoldDB" id="A0A225DMH8"/>
<dbReference type="Proteomes" id="UP000214646">
    <property type="component" value="Unassembled WGS sequence"/>
</dbReference>
<dbReference type="NCBIfam" id="TIGR02608">
    <property type="entry name" value="delta_60_rpt"/>
    <property type="match status" value="10"/>
</dbReference>
<keyword evidence="2" id="KW-0282">Flagellum</keyword>
<dbReference type="InterPro" id="IPR013517">
    <property type="entry name" value="FG-GAP"/>
</dbReference>
<gene>
    <name evidence="2" type="ORF">FRUB_06745</name>
</gene>
<protein>
    <submittedName>
        <fullName evidence="2">Flagellar hook-length control protein FliK</fullName>
    </submittedName>
</protein>
<evidence type="ECO:0000313" key="3">
    <source>
        <dbReference type="Proteomes" id="UP000214646"/>
    </source>
</evidence>
<dbReference type="EMBL" id="NIDE01000014">
    <property type="protein sequence ID" value="OWK37625.1"/>
    <property type="molecule type" value="Genomic_DNA"/>
</dbReference>
<reference evidence="3" key="1">
    <citation type="submission" date="2017-06" db="EMBL/GenBank/DDBJ databases">
        <title>Genome analysis of Fimbriiglobus ruber SP5, the first member of the order Planctomycetales with confirmed chitinolytic capability.</title>
        <authorList>
            <person name="Ravin N.V."/>
            <person name="Rakitin A.L."/>
            <person name="Ivanova A.A."/>
            <person name="Beletsky A.V."/>
            <person name="Kulichevskaya I.S."/>
            <person name="Mardanov A.V."/>
            <person name="Dedysh S.N."/>
        </authorList>
    </citation>
    <scope>NUCLEOTIDE SEQUENCE [LARGE SCALE GENOMIC DNA]</scope>
    <source>
        <strain evidence="3">SP5</strain>
    </source>
</reference>
<dbReference type="SUPFAM" id="SSF69318">
    <property type="entry name" value="Integrin alpha N-terminal domain"/>
    <property type="match status" value="1"/>
</dbReference>
<keyword evidence="3" id="KW-1185">Reference proteome</keyword>
<dbReference type="InterPro" id="IPR013431">
    <property type="entry name" value="Delta_60_rpt"/>
</dbReference>